<evidence type="ECO:0000256" key="1">
    <source>
        <dbReference type="ARBA" id="ARBA00022676"/>
    </source>
</evidence>
<proteinExistence type="predicted"/>
<dbReference type="SUPFAM" id="SSF51713">
    <property type="entry name" value="tRNA-guanine transglycosylase"/>
    <property type="match status" value="1"/>
</dbReference>
<dbReference type="GO" id="GO:0008479">
    <property type="term" value="F:tRNA-guanosine(34) queuine transglycosylase activity"/>
    <property type="evidence" value="ECO:0007669"/>
    <property type="project" value="InterPro"/>
</dbReference>
<keyword evidence="8" id="KW-1185">Reference proteome</keyword>
<dbReference type="NCBIfam" id="TIGR00430">
    <property type="entry name" value="Q_tRNA_tgt"/>
    <property type="match status" value="1"/>
</dbReference>
<keyword evidence="4" id="KW-0479">Metal-binding</keyword>
<evidence type="ECO:0000313" key="8">
    <source>
        <dbReference type="Proteomes" id="UP001224775"/>
    </source>
</evidence>
<dbReference type="EMBL" id="JATAAI010000010">
    <property type="protein sequence ID" value="KAK1742817.1"/>
    <property type="molecule type" value="Genomic_DNA"/>
</dbReference>
<feature type="compositionally biased region" description="Acidic residues" evidence="5">
    <location>
        <begin position="57"/>
        <end position="68"/>
    </location>
</feature>
<accession>A0AAD8YAZ3</accession>
<evidence type="ECO:0000256" key="2">
    <source>
        <dbReference type="ARBA" id="ARBA00022679"/>
    </source>
</evidence>
<feature type="region of interest" description="Disordered" evidence="5">
    <location>
        <begin position="228"/>
        <end position="252"/>
    </location>
</feature>
<sequence>MAFHILPSNRKVMQWISYRSLDNSHSVISGRRNNYRTKNAHDVVSCLFSTKAPIESDNETIQEEEIATSDETSTNNARTRKHQKKNKHQNNTTITYPPPPDSSTFPSWSYTPRPFFEFEILHQSTKSSARVGRIHTPHGTIDTPGYVAVATNAALKGVDIRDADTVGQQLIFCNTYHLLLQPGTEVVEGAGGLHKFMNRKNGPLITDSGGFQVFSLAYGSVHEELSTGGELKKRGGDKKGSLHVTGGKGGKPPVKVTEEGAIFRSYRDGKSFLLTPESTVQAQKSFGADIIIPLDELPPYHIDRNVLINSVERTHRWEARSLKEHLKDVKEQAMYCVIHGGLDRELRKKSVDYLTSLPFDGYAIGGSLGKNSKELLELLEWMMPMLNEEKDGVDRRNKPRHLLGIADEPSILGAVTRGIDTLDSCYPTRLSRHGTLLSREGKIHIKSGKYSRQYGIPIDPECACSTCQQYDRSYMWHLFKAKEPVFMTLATIHNLQYMNDLMAQQRQLILENKI</sequence>
<dbReference type="PANTHER" id="PTHR43468:SF1">
    <property type="entry name" value="TRNA-GUANOSINE(34) QUEUINE TRANSGLYCOSYLASE"/>
    <property type="match status" value="1"/>
</dbReference>
<dbReference type="Proteomes" id="UP001224775">
    <property type="component" value="Unassembled WGS sequence"/>
</dbReference>
<keyword evidence="3" id="KW-0819">tRNA processing</keyword>
<evidence type="ECO:0000256" key="4">
    <source>
        <dbReference type="ARBA" id="ARBA00022723"/>
    </source>
</evidence>
<keyword evidence="2 7" id="KW-0808">Transferase</keyword>
<dbReference type="EC" id="2.4.2.29" evidence="7"/>
<dbReference type="InterPro" id="IPR004803">
    <property type="entry name" value="TGT"/>
</dbReference>
<dbReference type="PANTHER" id="PTHR43468">
    <property type="match status" value="1"/>
</dbReference>
<protein>
    <submittedName>
        <fullName evidence="7">Queuine tRNA-ribosyltransferase</fullName>
        <ecNumber evidence="7">2.4.2.29</ecNumber>
    </submittedName>
</protein>
<dbReference type="Gene3D" id="3.20.20.105">
    <property type="entry name" value="Queuine tRNA-ribosyltransferase-like"/>
    <property type="match status" value="1"/>
</dbReference>
<feature type="domain" description="tRNA-guanine(15) transglycosylase-like" evidence="6">
    <location>
        <begin position="254"/>
        <end position="513"/>
    </location>
</feature>
<feature type="compositionally biased region" description="Basic and acidic residues" evidence="5">
    <location>
        <begin position="228"/>
        <end position="240"/>
    </location>
</feature>
<dbReference type="AlphaFoldDB" id="A0AAD8YAZ3"/>
<feature type="compositionally biased region" description="Basic residues" evidence="5">
    <location>
        <begin position="78"/>
        <end position="88"/>
    </location>
</feature>
<evidence type="ECO:0000313" key="7">
    <source>
        <dbReference type="EMBL" id="KAK1742817.1"/>
    </source>
</evidence>
<evidence type="ECO:0000256" key="5">
    <source>
        <dbReference type="SAM" id="MobiDB-lite"/>
    </source>
</evidence>
<dbReference type="NCBIfam" id="TIGR00449">
    <property type="entry name" value="tgt_general"/>
    <property type="match status" value="1"/>
</dbReference>
<dbReference type="InterPro" id="IPR002616">
    <property type="entry name" value="tRNA_ribo_trans-like"/>
</dbReference>
<dbReference type="InterPro" id="IPR036511">
    <property type="entry name" value="TGT-like_sf"/>
</dbReference>
<dbReference type="Pfam" id="PF01702">
    <property type="entry name" value="TGT"/>
    <property type="match status" value="2"/>
</dbReference>
<feature type="region of interest" description="Disordered" evidence="5">
    <location>
        <begin position="57"/>
        <end position="104"/>
    </location>
</feature>
<dbReference type="GO" id="GO:0046872">
    <property type="term" value="F:metal ion binding"/>
    <property type="evidence" value="ECO:0007669"/>
    <property type="project" value="UniProtKB-KW"/>
</dbReference>
<gene>
    <name evidence="7" type="ORF">QTG54_006414</name>
</gene>
<evidence type="ECO:0000256" key="3">
    <source>
        <dbReference type="ARBA" id="ARBA00022694"/>
    </source>
</evidence>
<organism evidence="7 8">
    <name type="scientific">Skeletonema marinoi</name>
    <dbReference type="NCBI Taxonomy" id="267567"/>
    <lineage>
        <taxon>Eukaryota</taxon>
        <taxon>Sar</taxon>
        <taxon>Stramenopiles</taxon>
        <taxon>Ochrophyta</taxon>
        <taxon>Bacillariophyta</taxon>
        <taxon>Coscinodiscophyceae</taxon>
        <taxon>Thalassiosirophycidae</taxon>
        <taxon>Thalassiosirales</taxon>
        <taxon>Skeletonemataceae</taxon>
        <taxon>Skeletonema</taxon>
        <taxon>Skeletonema marinoi-dohrnii complex</taxon>
    </lineage>
</organism>
<dbReference type="GO" id="GO:0006400">
    <property type="term" value="P:tRNA modification"/>
    <property type="evidence" value="ECO:0007669"/>
    <property type="project" value="InterPro"/>
</dbReference>
<comment type="caution">
    <text evidence="7">The sequence shown here is derived from an EMBL/GenBank/DDBJ whole genome shotgun (WGS) entry which is preliminary data.</text>
</comment>
<feature type="domain" description="tRNA-guanine(15) transglycosylase-like" evidence="6">
    <location>
        <begin position="128"/>
        <end position="217"/>
    </location>
</feature>
<evidence type="ECO:0000259" key="6">
    <source>
        <dbReference type="Pfam" id="PF01702"/>
    </source>
</evidence>
<keyword evidence="1 7" id="KW-0328">Glycosyltransferase</keyword>
<reference evidence="7" key="1">
    <citation type="submission" date="2023-06" db="EMBL/GenBank/DDBJ databases">
        <title>Survivors Of The Sea: Transcriptome response of Skeletonema marinoi to long-term dormancy.</title>
        <authorList>
            <person name="Pinder M.I.M."/>
            <person name="Kourtchenko O."/>
            <person name="Robertson E.K."/>
            <person name="Larsson T."/>
            <person name="Maumus F."/>
            <person name="Osuna-Cruz C.M."/>
            <person name="Vancaester E."/>
            <person name="Stenow R."/>
            <person name="Vandepoele K."/>
            <person name="Ploug H."/>
            <person name="Bruchert V."/>
            <person name="Godhe A."/>
            <person name="Topel M."/>
        </authorList>
    </citation>
    <scope>NUCLEOTIDE SEQUENCE</scope>
    <source>
        <strain evidence="7">R05AC</strain>
    </source>
</reference>
<name>A0AAD8YAZ3_9STRA</name>